<sequence length="380" mass="41831">MVQSSKAHAELGHDRLTQNIEVDEEDQHDLDSVSQASGDAEVADEDDDGTSTRSQLAVQAVYENGRRYCNDSYFMPNDDAEQTRLNIIHQVFLMLLDGELTKAPVPQGRPCRILDIGTGPGDWAVEMGEKYPDAQVIATDISVFDAGPAVLGLPNVHFQLDDAEAAEWSYQEPFELIHFRGLSGALRNWETVYQQSFKNLRAGGYIEVVESEPDLDAIVFPDLDPNSYYNILASAMKSATTIDNAIDGTPRCHLQPSLLTASGFIDVRNYDITVPLGTWPNNDPRQSTLGKMMLIAFLEGLEAHCLRPLTATGNWTASNVRDICEKVKFEVAASKGATVSVRFVTGRKPMSHAPHRLRHQKKLEALLDGMNLDSSGPSGI</sequence>
<dbReference type="EMBL" id="CP055901">
    <property type="protein sequence ID" value="QKX60844.1"/>
    <property type="molecule type" value="Genomic_DNA"/>
</dbReference>
<accession>A0A7H8R376</accession>
<evidence type="ECO:0008006" key="4">
    <source>
        <dbReference type="Google" id="ProtNLM"/>
    </source>
</evidence>
<protein>
    <recommendedName>
        <fullName evidence="4">Methyltransferase domain-containing protein</fullName>
    </recommendedName>
</protein>
<evidence type="ECO:0000313" key="2">
    <source>
        <dbReference type="EMBL" id="QKX60844.1"/>
    </source>
</evidence>
<dbReference type="CDD" id="cd02440">
    <property type="entry name" value="AdoMet_MTases"/>
    <property type="match status" value="1"/>
</dbReference>
<dbReference type="SUPFAM" id="SSF53335">
    <property type="entry name" value="S-adenosyl-L-methionine-dependent methyltransferases"/>
    <property type="match status" value="1"/>
</dbReference>
<feature type="compositionally biased region" description="Basic and acidic residues" evidence="1">
    <location>
        <begin position="7"/>
        <end position="16"/>
    </location>
</feature>
<dbReference type="Proteomes" id="UP000509510">
    <property type="component" value="Chromosome IV"/>
</dbReference>
<evidence type="ECO:0000313" key="3">
    <source>
        <dbReference type="Proteomes" id="UP000509510"/>
    </source>
</evidence>
<reference evidence="3" key="1">
    <citation type="submission" date="2020-06" db="EMBL/GenBank/DDBJ databases">
        <title>A chromosome-scale genome assembly of Talaromyces rugulosus W13939.</title>
        <authorList>
            <person name="Wang B."/>
            <person name="Guo L."/>
            <person name="Ye K."/>
            <person name="Wang L."/>
        </authorList>
    </citation>
    <scope>NUCLEOTIDE SEQUENCE [LARGE SCALE GENOMIC DNA]</scope>
    <source>
        <strain evidence="3">W13939</strain>
    </source>
</reference>
<proteinExistence type="predicted"/>
<evidence type="ECO:0000256" key="1">
    <source>
        <dbReference type="SAM" id="MobiDB-lite"/>
    </source>
</evidence>
<dbReference type="PANTHER" id="PTHR43591">
    <property type="entry name" value="METHYLTRANSFERASE"/>
    <property type="match status" value="1"/>
</dbReference>
<dbReference type="GeneID" id="55995479"/>
<dbReference type="Gene3D" id="3.40.50.150">
    <property type="entry name" value="Vaccinia Virus protein VP39"/>
    <property type="match status" value="1"/>
</dbReference>
<dbReference type="KEGG" id="trg:TRUGW13939_07990"/>
<dbReference type="OrthoDB" id="2013972at2759"/>
<name>A0A7H8R376_TALRU</name>
<keyword evidence="3" id="KW-1185">Reference proteome</keyword>
<dbReference type="RefSeq" id="XP_035347019.1">
    <property type="nucleotide sequence ID" value="XM_035491126.1"/>
</dbReference>
<dbReference type="InterPro" id="IPR029063">
    <property type="entry name" value="SAM-dependent_MTases_sf"/>
</dbReference>
<feature type="region of interest" description="Disordered" evidence="1">
    <location>
        <begin position="1"/>
        <end position="55"/>
    </location>
</feature>
<dbReference type="Pfam" id="PF13489">
    <property type="entry name" value="Methyltransf_23"/>
    <property type="match status" value="1"/>
</dbReference>
<dbReference type="PANTHER" id="PTHR43591:SF10">
    <property type="entry name" value="ABC TRANSMEMBRANE TYPE-1 DOMAIN-CONTAINING PROTEIN-RELATED"/>
    <property type="match status" value="1"/>
</dbReference>
<dbReference type="GO" id="GO:0008168">
    <property type="term" value="F:methyltransferase activity"/>
    <property type="evidence" value="ECO:0007669"/>
    <property type="project" value="TreeGrafter"/>
</dbReference>
<gene>
    <name evidence="2" type="ORF">TRUGW13939_07990</name>
</gene>
<organism evidence="2 3">
    <name type="scientific">Talaromyces rugulosus</name>
    <name type="common">Penicillium rugulosum</name>
    <dbReference type="NCBI Taxonomy" id="121627"/>
    <lineage>
        <taxon>Eukaryota</taxon>
        <taxon>Fungi</taxon>
        <taxon>Dikarya</taxon>
        <taxon>Ascomycota</taxon>
        <taxon>Pezizomycotina</taxon>
        <taxon>Eurotiomycetes</taxon>
        <taxon>Eurotiomycetidae</taxon>
        <taxon>Eurotiales</taxon>
        <taxon>Trichocomaceae</taxon>
        <taxon>Talaromyces</taxon>
        <taxon>Talaromyces sect. Islandici</taxon>
    </lineage>
</organism>
<dbReference type="AlphaFoldDB" id="A0A7H8R376"/>